<reference evidence="1 2" key="1">
    <citation type="submission" date="2020-08" db="EMBL/GenBank/DDBJ databases">
        <title>Genomic Encyclopedia of Type Strains, Phase IV (KMG-IV): sequencing the most valuable type-strain genomes for metagenomic binning, comparative biology and taxonomic classification.</title>
        <authorList>
            <person name="Goeker M."/>
        </authorList>
    </citation>
    <scope>NUCLEOTIDE SEQUENCE [LARGE SCALE GENOMIC DNA]</scope>
    <source>
        <strain evidence="1 2">DSM 13481</strain>
    </source>
</reference>
<dbReference type="Gene3D" id="2.60.120.260">
    <property type="entry name" value="Galactose-binding domain-like"/>
    <property type="match status" value="1"/>
</dbReference>
<accession>A0A841GTR2</accession>
<dbReference type="Proteomes" id="UP000555828">
    <property type="component" value="Unassembled WGS sequence"/>
</dbReference>
<dbReference type="AlphaFoldDB" id="A0A841GTR2"/>
<dbReference type="Gene3D" id="2.60.120.200">
    <property type="match status" value="1"/>
</dbReference>
<evidence type="ECO:0000313" key="2">
    <source>
        <dbReference type="Proteomes" id="UP000555828"/>
    </source>
</evidence>
<evidence type="ECO:0000313" key="1">
    <source>
        <dbReference type="EMBL" id="MBB6061881.1"/>
    </source>
</evidence>
<sequence>MALVKTNYGLIYNEDSSLCVTVRDDDKPFEGVKSFAVEEGTENLVPKDFTLWSLNSTPQVTLNDTINPIGIEEYKLENSAHSWQYIYYQVSVIENQQYTFSCYFRKDAGTTRAWIEANDGSVNQTLVFDPSTGTISKTPANGMYTLTDLGTHWRASITITIASSVTSTKVRVGAFYERYGDGTGKYAIISAPQFEKKPFATSFVDGARNDGKLLVLNDTIIKNFSQTGFVVDGYFERNKVVESSESFRLFSCTEGGGFNIEKYPNDDIRLAINDGGSYKLVYLNNQSFLNDLDWHFVVLAYDATSKIAKVYIDGVLDVSASLSSGLYFKNDIEYKLAIGHEYPSGNWFNGMIANFHIAPYNPNKWTDAYIQELYNIKKTFTLPPRMPIV</sequence>
<organism evidence="1 2">
    <name type="scientific">Thermosipho japonicus</name>
    <dbReference type="NCBI Taxonomy" id="90323"/>
    <lineage>
        <taxon>Bacteria</taxon>
        <taxon>Thermotogati</taxon>
        <taxon>Thermotogota</taxon>
        <taxon>Thermotogae</taxon>
        <taxon>Thermotogales</taxon>
        <taxon>Fervidobacteriaceae</taxon>
        <taxon>Thermosipho</taxon>
    </lineage>
</organism>
<keyword evidence="2" id="KW-1185">Reference proteome</keyword>
<dbReference type="Pfam" id="PF13385">
    <property type="entry name" value="Laminin_G_3"/>
    <property type="match status" value="1"/>
</dbReference>
<dbReference type="SUPFAM" id="SSF49899">
    <property type="entry name" value="Concanavalin A-like lectins/glucanases"/>
    <property type="match status" value="1"/>
</dbReference>
<dbReference type="RefSeq" id="WP_184618629.1">
    <property type="nucleotide sequence ID" value="NZ_JACHEX010000001.1"/>
</dbReference>
<dbReference type="InterPro" id="IPR013320">
    <property type="entry name" value="ConA-like_dom_sf"/>
</dbReference>
<gene>
    <name evidence="1" type="ORF">HNP65_000303</name>
</gene>
<comment type="caution">
    <text evidence="1">The sequence shown here is derived from an EMBL/GenBank/DDBJ whole genome shotgun (WGS) entry which is preliminary data.</text>
</comment>
<evidence type="ECO:0008006" key="3">
    <source>
        <dbReference type="Google" id="ProtNLM"/>
    </source>
</evidence>
<name>A0A841GTR2_9BACT</name>
<protein>
    <recommendedName>
        <fullName evidence="3">LamG domain-containing protein</fullName>
    </recommendedName>
</protein>
<dbReference type="EMBL" id="JACHEX010000001">
    <property type="protein sequence ID" value="MBB6061881.1"/>
    <property type="molecule type" value="Genomic_DNA"/>
</dbReference>
<proteinExistence type="predicted"/>